<dbReference type="STRING" id="745531.A0A0C3RV41"/>
<dbReference type="EMBL" id="KN840554">
    <property type="protein sequence ID" value="KIP05066.1"/>
    <property type="molecule type" value="Genomic_DNA"/>
</dbReference>
<protein>
    <recommendedName>
        <fullName evidence="2">BD-FAE-like domain-containing protein</fullName>
    </recommendedName>
</protein>
<evidence type="ECO:0000256" key="1">
    <source>
        <dbReference type="ARBA" id="ARBA00022801"/>
    </source>
</evidence>
<name>A0A0C3RV41_PHLG1</name>
<accession>A0A0C3RV41</accession>
<gene>
    <name evidence="3" type="ORF">PHLGIDRAFT_120167</name>
</gene>
<dbReference type="Proteomes" id="UP000053257">
    <property type="component" value="Unassembled WGS sequence"/>
</dbReference>
<dbReference type="GO" id="GO:0016787">
    <property type="term" value="F:hydrolase activity"/>
    <property type="evidence" value="ECO:0007669"/>
    <property type="project" value="UniProtKB-KW"/>
</dbReference>
<dbReference type="HOGENOM" id="CLU_012494_8_1_1"/>
<dbReference type="Pfam" id="PF20434">
    <property type="entry name" value="BD-FAE"/>
    <property type="match status" value="1"/>
</dbReference>
<feature type="domain" description="BD-FAE-like" evidence="2">
    <location>
        <begin position="52"/>
        <end position="166"/>
    </location>
</feature>
<dbReference type="InterPro" id="IPR050300">
    <property type="entry name" value="GDXG_lipolytic_enzyme"/>
</dbReference>
<dbReference type="InterPro" id="IPR029058">
    <property type="entry name" value="AB_hydrolase_fold"/>
</dbReference>
<sequence>MDVVFQYKDATISEQIGPTLQTFHPLLEQRRPDIERIKNRTFKYGATDRHQLDVYYPPLITSGKAPILFFVYGGAYLGGDKQFPVPYSLVYKNVGAFFAERGYVTVIADYRLLPNMKFPDPAVDINDAVAFVVAHVQDINDGSNVHADVENIFLAGHSAGGSILATLLLLPDLIPPRIKPRIRGVIMQAGMHYLETKVLDVPPSALSGYYGSQEEIRRNAPLGLLANAPDGTINDLPDIVTGISEYEAPGLLEAHGVFLEALRARTTSKKNVGVFVMKGHHHISPYVSLYTGIGEEWAYECDEWMKSRIITRQ</sequence>
<organism evidence="3 4">
    <name type="scientific">Phlebiopsis gigantea (strain 11061_1 CR5-6)</name>
    <name type="common">White-rot fungus</name>
    <name type="synonym">Peniophora gigantea</name>
    <dbReference type="NCBI Taxonomy" id="745531"/>
    <lineage>
        <taxon>Eukaryota</taxon>
        <taxon>Fungi</taxon>
        <taxon>Dikarya</taxon>
        <taxon>Basidiomycota</taxon>
        <taxon>Agaricomycotina</taxon>
        <taxon>Agaricomycetes</taxon>
        <taxon>Polyporales</taxon>
        <taxon>Phanerochaetaceae</taxon>
        <taxon>Phlebiopsis</taxon>
    </lineage>
</organism>
<dbReference type="OrthoDB" id="433474at2759"/>
<evidence type="ECO:0000313" key="3">
    <source>
        <dbReference type="EMBL" id="KIP05066.1"/>
    </source>
</evidence>
<dbReference type="AlphaFoldDB" id="A0A0C3RV41"/>
<dbReference type="SUPFAM" id="SSF53474">
    <property type="entry name" value="alpha/beta-Hydrolases"/>
    <property type="match status" value="1"/>
</dbReference>
<reference evidence="3 4" key="1">
    <citation type="journal article" date="2014" name="PLoS Genet.">
        <title>Analysis of the Phlebiopsis gigantea genome, transcriptome and secretome provides insight into its pioneer colonization strategies of wood.</title>
        <authorList>
            <person name="Hori C."/>
            <person name="Ishida T."/>
            <person name="Igarashi K."/>
            <person name="Samejima M."/>
            <person name="Suzuki H."/>
            <person name="Master E."/>
            <person name="Ferreira P."/>
            <person name="Ruiz-Duenas F.J."/>
            <person name="Held B."/>
            <person name="Canessa P."/>
            <person name="Larrondo L.F."/>
            <person name="Schmoll M."/>
            <person name="Druzhinina I.S."/>
            <person name="Kubicek C.P."/>
            <person name="Gaskell J.A."/>
            <person name="Kersten P."/>
            <person name="St John F."/>
            <person name="Glasner J."/>
            <person name="Sabat G."/>
            <person name="Splinter BonDurant S."/>
            <person name="Syed K."/>
            <person name="Yadav J."/>
            <person name="Mgbeahuruike A.C."/>
            <person name="Kovalchuk A."/>
            <person name="Asiegbu F.O."/>
            <person name="Lackner G."/>
            <person name="Hoffmeister D."/>
            <person name="Rencoret J."/>
            <person name="Gutierrez A."/>
            <person name="Sun H."/>
            <person name="Lindquist E."/>
            <person name="Barry K."/>
            <person name="Riley R."/>
            <person name="Grigoriev I.V."/>
            <person name="Henrissat B."/>
            <person name="Kues U."/>
            <person name="Berka R.M."/>
            <person name="Martinez A.T."/>
            <person name="Covert S.F."/>
            <person name="Blanchette R.A."/>
            <person name="Cullen D."/>
        </authorList>
    </citation>
    <scope>NUCLEOTIDE SEQUENCE [LARGE SCALE GENOMIC DNA]</scope>
    <source>
        <strain evidence="3 4">11061_1 CR5-6</strain>
    </source>
</reference>
<evidence type="ECO:0000313" key="4">
    <source>
        <dbReference type="Proteomes" id="UP000053257"/>
    </source>
</evidence>
<dbReference type="InterPro" id="IPR049492">
    <property type="entry name" value="BD-FAE-like_dom"/>
</dbReference>
<dbReference type="PANTHER" id="PTHR48081">
    <property type="entry name" value="AB HYDROLASE SUPERFAMILY PROTEIN C4A8.06C"/>
    <property type="match status" value="1"/>
</dbReference>
<keyword evidence="1" id="KW-0378">Hydrolase</keyword>
<proteinExistence type="predicted"/>
<evidence type="ECO:0000259" key="2">
    <source>
        <dbReference type="Pfam" id="PF20434"/>
    </source>
</evidence>
<dbReference type="PANTHER" id="PTHR48081:SF33">
    <property type="entry name" value="KYNURENINE FORMAMIDASE"/>
    <property type="match status" value="1"/>
</dbReference>
<keyword evidence="4" id="KW-1185">Reference proteome</keyword>
<dbReference type="Gene3D" id="3.40.50.1820">
    <property type="entry name" value="alpha/beta hydrolase"/>
    <property type="match status" value="1"/>
</dbReference>